<dbReference type="SUPFAM" id="SSF69349">
    <property type="entry name" value="Phage fibre proteins"/>
    <property type="match status" value="1"/>
</dbReference>
<keyword evidence="1" id="KW-0479">Metal-binding</keyword>
<evidence type="ECO:0000256" key="1">
    <source>
        <dbReference type="ARBA" id="ARBA00022723"/>
    </source>
</evidence>
<evidence type="ECO:0000256" key="5">
    <source>
        <dbReference type="PROSITE-ProRule" id="PRU00146"/>
    </source>
</evidence>
<feature type="domain" description="DM2" evidence="10">
    <location>
        <begin position="666"/>
        <end position="749"/>
    </location>
</feature>
<proteinExistence type="predicted"/>
<feature type="compositionally biased region" description="Polar residues" evidence="6">
    <location>
        <begin position="1054"/>
        <end position="1066"/>
    </location>
</feature>
<dbReference type="Pfam" id="PF02201">
    <property type="entry name" value="SWIB"/>
    <property type="match status" value="1"/>
</dbReference>
<accession>A0A2G5EN62</accession>
<feature type="region of interest" description="Disordered" evidence="6">
    <location>
        <begin position="215"/>
        <end position="294"/>
    </location>
</feature>
<dbReference type="EMBL" id="KZ305023">
    <property type="protein sequence ID" value="PIA57131.1"/>
    <property type="molecule type" value="Genomic_DNA"/>
</dbReference>
<reference evidence="11 12" key="1">
    <citation type="submission" date="2017-09" db="EMBL/GenBank/DDBJ databases">
        <title>WGS assembly of Aquilegia coerulea Goldsmith.</title>
        <authorList>
            <person name="Hodges S."/>
            <person name="Kramer E."/>
            <person name="Nordborg M."/>
            <person name="Tomkins J."/>
            <person name="Borevitz J."/>
            <person name="Derieg N."/>
            <person name="Yan J."/>
            <person name="Mihaltcheva S."/>
            <person name="Hayes R.D."/>
            <person name="Rokhsar D."/>
        </authorList>
    </citation>
    <scope>NUCLEOTIDE SEQUENCE [LARGE SCALE GENOMIC DNA]</scope>
    <source>
        <strain evidence="12">cv. Goldsmith</strain>
    </source>
</reference>
<evidence type="ECO:0008006" key="13">
    <source>
        <dbReference type="Google" id="ProtNLM"/>
    </source>
</evidence>
<evidence type="ECO:0000256" key="6">
    <source>
        <dbReference type="SAM" id="MobiDB-lite"/>
    </source>
</evidence>
<feature type="region of interest" description="Disordered" evidence="6">
    <location>
        <begin position="357"/>
        <end position="388"/>
    </location>
</feature>
<dbReference type="PROSITE" id="PS51925">
    <property type="entry name" value="SWIB_MDM2"/>
    <property type="match status" value="1"/>
</dbReference>
<gene>
    <name evidence="11" type="ORF">AQUCO_00600099v1</name>
</gene>
<dbReference type="GO" id="GO:0003677">
    <property type="term" value="F:DNA binding"/>
    <property type="evidence" value="ECO:0007669"/>
    <property type="project" value="UniProtKB-KW"/>
</dbReference>
<dbReference type="InterPro" id="IPR013083">
    <property type="entry name" value="Znf_RING/FYVE/PHD"/>
</dbReference>
<feature type="region of interest" description="Disordered" evidence="6">
    <location>
        <begin position="1254"/>
        <end position="1533"/>
    </location>
</feature>
<dbReference type="SMART" id="SM00719">
    <property type="entry name" value="Plus3"/>
    <property type="match status" value="1"/>
</dbReference>
<dbReference type="SUPFAM" id="SSF47592">
    <property type="entry name" value="SWIB/MDM2 domain"/>
    <property type="match status" value="1"/>
</dbReference>
<dbReference type="FunCoup" id="A0A2G5EN62">
    <property type="interactions" value="1412"/>
</dbReference>
<evidence type="ECO:0000259" key="8">
    <source>
        <dbReference type="PROSITE" id="PS50829"/>
    </source>
</evidence>
<dbReference type="SMART" id="SM00444">
    <property type="entry name" value="GYF"/>
    <property type="match status" value="1"/>
</dbReference>
<dbReference type="PROSITE" id="PS51360">
    <property type="entry name" value="PLUS3"/>
    <property type="match status" value="1"/>
</dbReference>
<sequence>MKKFVDGDKTDVVENKEEKEKAGAAEEEEQTHRSIVSDELDKPSSISVEDEDAILSSNVAAAALDELAPSSSMIDEHVTSIVAEDDALSSIVAEDNNSSNVLQVDADEVPSSIVAEDAALDELPLGVPSSIDTEHFPTNVSQDKALDEHSVNVPSSIAFDEPASVNTKDVASLIVAEDAHSDVVATVNESAVDAESAPSSMDTKDVPSIVAQHIALDNPSKDESSGVAKDVELNDESPIGAPSAMDTTDVPHIDAEEAPSAVAANEPKMEAEETSLLNISEESMPITTEDLPPIVAKESPPIFAEDASPAIIPEEDASLLVGEDATKMVDKDASHLVDKDATKKIDDDASDMVDEDATKMIDEDPSHMVDGDSSKMIDEDDSPMVNEDASLVGGHEKASPVAADEVSLASEVDAEMEMETELVESGSSDRKRKRGRPARVQAKSQAKTPTSQSKRTEEEDVCFICFDGGSLVLCDRRGCPKAYHPTCVNRDEAFFRSKGRWNCGWHICSNCEKPAHYMCYTCTYSLCKGCIKEAEFFCVRGKRGFCETCMRTVMLIEKNEQAQVDFDDKSSWEYLFKEYWIDLKGKLSLSLEELTQAKNPLKGSITSARKGESSEDLYDANDDKGGSNSDGSSGHNEVNNSKRRKAKRQSKSFKEDSHAVGEGISRSNDAEWASKELLEFVAHMKNGDKSILSQFDVQALLLEYIKQNNLRDPRRKSQIVCDTRLVHLFGKARVGHFEMLKLLESHFLLKEDTNADDIQGATADPEAIQLDGDGASSKASSDKRRKSRKKGDGKGRQTNLDDYAAIDVHNIKLLYLRRSLMEDLLEDSDNFHDKVVGSFVRIRISGSGQKQDMYRLVQVIGTQKAAAPYKIGKRSADVVLEILNLSKTEVISMDIISNQEFSEDECKRLRQSIKCGLISRMTVGEVQEKAVTLQSVRVNDWLETEKLRISHLRDRASEQGRRKDLRECVEKLQLLNTKEERSRRLEEIPEVHADPNMDPNYESEEDEEQDERPQDKSMISRDAGFSRKGRDPISPGKGSPASVDSWSGARKRPTSLSDPVRNSSTIGAWDRGYGTNGAGDSVSDAHHLNSWEKPKSLPSETGLSTGAPTGQAVGRSGPLHGNSQEPLTPAPTVMSSNINETDKIWHYQDPSGKTQGPFSMVQLRKWNTSGHFPIDLRIWRATERQEDAILLTDALAGNYYSKELQQKTNSFSQPEKAVVAPENNPELKWGVSWEGNTNMALTDKNRIDRASNSNWKDASGFANGSTQSANGDAWGSGSSTWAVPTTNSKVDQSGHALRGWDSARGNNAWGGRSVHNQHSSSSYSGQPQRPASHQGGRNGGRWNHVQNQGNNWNSNRYAGSGRGYDQRANNMGPSGQSSGDNWSTPQDNSTKGWSAFETPTSATEGWGINQGNRNNWSSLPSPTPQNSRANWTDQASENQWSPTSFSSFPANTISSTAPRMGSNGQQLSPVGMGGPNKVTSGWTQQQQFSVTPQTGGWGPSSGSALPKPAEMLNQDYANPPTPTPMSASDYMHP</sequence>
<evidence type="ECO:0000256" key="3">
    <source>
        <dbReference type="ARBA" id="ARBA00022833"/>
    </source>
</evidence>
<evidence type="ECO:0000256" key="4">
    <source>
        <dbReference type="ARBA" id="ARBA00023125"/>
    </source>
</evidence>
<feature type="compositionally biased region" description="Polar residues" evidence="6">
    <location>
        <begin position="1367"/>
        <end position="1468"/>
    </location>
</feature>
<dbReference type="InterPro" id="IPR001965">
    <property type="entry name" value="Znf_PHD"/>
</dbReference>
<dbReference type="InterPro" id="IPR058668">
    <property type="entry name" value="NERD_dom"/>
</dbReference>
<feature type="compositionally biased region" description="Basic and acidic residues" evidence="6">
    <location>
        <begin position="1011"/>
        <end position="1031"/>
    </location>
</feature>
<keyword evidence="3" id="KW-0862">Zinc</keyword>
<dbReference type="InterPro" id="IPR019786">
    <property type="entry name" value="Zinc_finger_PHD-type_CS"/>
</dbReference>
<dbReference type="PANTHER" id="PTHR46695:SF5">
    <property type="entry name" value="RNA POLYMERASE-ASSOCIATED PROTEIN RTF1 HOMOLOG"/>
    <property type="match status" value="1"/>
</dbReference>
<feature type="compositionally biased region" description="Polar residues" evidence="6">
    <location>
        <begin position="1344"/>
        <end position="1357"/>
    </location>
</feature>
<dbReference type="CDD" id="cd15568">
    <property type="entry name" value="PHD5_NSD"/>
    <property type="match status" value="1"/>
</dbReference>
<evidence type="ECO:0000259" key="9">
    <source>
        <dbReference type="PROSITE" id="PS51360"/>
    </source>
</evidence>
<dbReference type="SUPFAM" id="SSF55277">
    <property type="entry name" value="GYF domain"/>
    <property type="match status" value="1"/>
</dbReference>
<dbReference type="SMART" id="SM00249">
    <property type="entry name" value="PHD"/>
    <property type="match status" value="1"/>
</dbReference>
<feature type="region of interest" description="Disordered" evidence="6">
    <location>
        <begin position="1"/>
        <end position="45"/>
    </location>
</feature>
<dbReference type="PROSITE" id="PS01359">
    <property type="entry name" value="ZF_PHD_1"/>
    <property type="match status" value="1"/>
</dbReference>
<dbReference type="PROSITE" id="PS50829">
    <property type="entry name" value="GYF"/>
    <property type="match status" value="1"/>
</dbReference>
<dbReference type="Pfam" id="PF03126">
    <property type="entry name" value="Plus-3"/>
    <property type="match status" value="1"/>
</dbReference>
<feature type="region of interest" description="Disordered" evidence="6">
    <location>
        <begin position="979"/>
        <end position="1135"/>
    </location>
</feature>
<feature type="compositionally biased region" description="Basic and acidic residues" evidence="6">
    <location>
        <begin position="1"/>
        <end position="42"/>
    </location>
</feature>
<dbReference type="InterPro" id="IPR003121">
    <property type="entry name" value="SWIB_MDM2_domain"/>
</dbReference>
<dbReference type="STRING" id="218851.A0A2G5EN62"/>
<dbReference type="SMART" id="SM00151">
    <property type="entry name" value="SWIB"/>
    <property type="match status" value="1"/>
</dbReference>
<dbReference type="InterPro" id="IPR019835">
    <property type="entry name" value="SWIB_domain"/>
</dbReference>
<dbReference type="SUPFAM" id="SSF159042">
    <property type="entry name" value="Plus3-like"/>
    <property type="match status" value="1"/>
</dbReference>
<feature type="compositionally biased region" description="Polar residues" evidence="6">
    <location>
        <begin position="1477"/>
        <end position="1494"/>
    </location>
</feature>
<dbReference type="InterPro" id="IPR004343">
    <property type="entry name" value="Plus-3_dom"/>
</dbReference>
<feature type="region of interest" description="Disordered" evidence="6">
    <location>
        <begin position="604"/>
        <end position="662"/>
    </location>
</feature>
<protein>
    <recommendedName>
        <fullName evidence="13">PHD-type domain-containing protein</fullName>
    </recommendedName>
</protein>
<dbReference type="InterPro" id="IPR036885">
    <property type="entry name" value="SWIB_MDM2_dom_sf"/>
</dbReference>
<feature type="compositionally biased region" description="Acidic residues" evidence="6">
    <location>
        <begin position="1001"/>
        <end position="1010"/>
    </location>
</feature>
<dbReference type="Gene3D" id="3.30.40.10">
    <property type="entry name" value="Zinc/RING finger domain, C3HC4 (zinc finger)"/>
    <property type="match status" value="1"/>
</dbReference>
<dbReference type="Proteomes" id="UP000230069">
    <property type="component" value="Unassembled WGS sequence"/>
</dbReference>
<feature type="compositionally biased region" description="Basic residues" evidence="6">
    <location>
        <begin position="641"/>
        <end position="651"/>
    </location>
</feature>
<evidence type="ECO:0000313" key="11">
    <source>
        <dbReference type="EMBL" id="PIA57131.1"/>
    </source>
</evidence>
<dbReference type="InterPro" id="IPR019787">
    <property type="entry name" value="Znf_PHD-finger"/>
</dbReference>
<name>A0A2G5EN62_AQUCA</name>
<feature type="domain" description="Plus3" evidence="9">
    <location>
        <begin position="805"/>
        <end position="938"/>
    </location>
</feature>
<feature type="compositionally biased region" description="Basic and acidic residues" evidence="6">
    <location>
        <begin position="357"/>
        <end position="377"/>
    </location>
</feature>
<dbReference type="Gene3D" id="3.90.70.200">
    <property type="entry name" value="Plus-3 domain"/>
    <property type="match status" value="1"/>
</dbReference>
<keyword evidence="12" id="KW-1185">Reference proteome</keyword>
<dbReference type="InterPro" id="IPR036128">
    <property type="entry name" value="Plus3-like_sf"/>
</dbReference>
<dbReference type="CDD" id="cd19757">
    <property type="entry name" value="Bbox1"/>
    <property type="match status" value="1"/>
</dbReference>
<feature type="compositionally biased region" description="Basic and acidic residues" evidence="6">
    <location>
        <begin position="1083"/>
        <end position="1095"/>
    </location>
</feature>
<feature type="compositionally biased region" description="Basic and acidic residues" evidence="6">
    <location>
        <begin position="219"/>
        <end position="232"/>
    </location>
</feature>
<dbReference type="GO" id="GO:0008270">
    <property type="term" value="F:zinc ion binding"/>
    <property type="evidence" value="ECO:0007669"/>
    <property type="project" value="UniProtKB-KW"/>
</dbReference>
<organism evidence="11 12">
    <name type="scientific">Aquilegia coerulea</name>
    <name type="common">Rocky mountain columbine</name>
    <dbReference type="NCBI Taxonomy" id="218851"/>
    <lineage>
        <taxon>Eukaryota</taxon>
        <taxon>Viridiplantae</taxon>
        <taxon>Streptophyta</taxon>
        <taxon>Embryophyta</taxon>
        <taxon>Tracheophyta</taxon>
        <taxon>Spermatophyta</taxon>
        <taxon>Magnoliopsida</taxon>
        <taxon>Ranunculales</taxon>
        <taxon>Ranunculaceae</taxon>
        <taxon>Thalictroideae</taxon>
        <taxon>Aquilegia</taxon>
    </lineage>
</organism>
<dbReference type="PROSITE" id="PS50016">
    <property type="entry name" value="ZF_PHD_2"/>
    <property type="match status" value="1"/>
</dbReference>
<feature type="domain" description="PHD-type" evidence="7">
    <location>
        <begin position="459"/>
        <end position="525"/>
    </location>
</feature>
<dbReference type="InterPro" id="IPR011011">
    <property type="entry name" value="Znf_FYVE_PHD"/>
</dbReference>
<dbReference type="CDD" id="cd10567">
    <property type="entry name" value="SWIB-MDM2_like"/>
    <property type="match status" value="1"/>
</dbReference>
<dbReference type="FunFam" id="3.30.40.10:FF:000303">
    <property type="entry name" value="Zinc finger CCCH domain-containing protein 19"/>
    <property type="match status" value="1"/>
</dbReference>
<keyword evidence="2 5" id="KW-0863">Zinc-finger</keyword>
<feature type="region of interest" description="Disordered" evidence="6">
    <location>
        <begin position="763"/>
        <end position="796"/>
    </location>
</feature>
<feature type="compositionally biased region" description="Basic and acidic residues" evidence="6">
    <location>
        <begin position="979"/>
        <end position="995"/>
    </location>
</feature>
<evidence type="ECO:0000313" key="12">
    <source>
        <dbReference type="Proteomes" id="UP000230069"/>
    </source>
</evidence>
<feature type="region of interest" description="Disordered" evidence="6">
    <location>
        <begin position="414"/>
        <end position="453"/>
    </location>
</feature>
<feature type="compositionally biased region" description="Polar residues" evidence="6">
    <location>
        <begin position="1098"/>
        <end position="1108"/>
    </location>
</feature>
<evidence type="ECO:0000259" key="10">
    <source>
        <dbReference type="PROSITE" id="PS51925"/>
    </source>
</evidence>
<keyword evidence="4" id="KW-0238">DNA-binding</keyword>
<dbReference type="FunFam" id="3.90.70.200:FF:000002">
    <property type="entry name" value="Zinc finger CCCH domain-containing protein 19"/>
    <property type="match status" value="1"/>
</dbReference>
<feature type="domain" description="GYF" evidence="8">
    <location>
        <begin position="1142"/>
        <end position="1196"/>
    </location>
</feature>
<dbReference type="InterPro" id="IPR035445">
    <property type="entry name" value="GYF-like_dom_sf"/>
</dbReference>
<feature type="compositionally biased region" description="Polar residues" evidence="6">
    <location>
        <begin position="442"/>
        <end position="453"/>
    </location>
</feature>
<evidence type="ECO:0000259" key="7">
    <source>
        <dbReference type="PROSITE" id="PS50016"/>
    </source>
</evidence>
<dbReference type="CDD" id="cd00072">
    <property type="entry name" value="GYF"/>
    <property type="match status" value="1"/>
</dbReference>
<dbReference type="OrthoDB" id="6415790at2759"/>
<dbReference type="SUPFAM" id="SSF57903">
    <property type="entry name" value="FYVE/PHD zinc finger"/>
    <property type="match status" value="1"/>
</dbReference>
<feature type="compositionally biased region" description="Polar residues" evidence="6">
    <location>
        <begin position="1254"/>
        <end position="1291"/>
    </location>
</feature>
<dbReference type="Gene3D" id="1.10.245.10">
    <property type="entry name" value="SWIB/MDM2 domain"/>
    <property type="match status" value="1"/>
</dbReference>
<dbReference type="PANTHER" id="PTHR46695">
    <property type="entry name" value="ZINC FINGER CCCH DOMAIN-CONTAINING PROTEIN 44-RELATED"/>
    <property type="match status" value="1"/>
</dbReference>
<dbReference type="Gene3D" id="3.30.1490.40">
    <property type="match status" value="1"/>
</dbReference>
<evidence type="ECO:0000256" key="2">
    <source>
        <dbReference type="ARBA" id="ARBA00022771"/>
    </source>
</evidence>
<dbReference type="InParanoid" id="A0A2G5EN62"/>
<dbReference type="InterPro" id="IPR003169">
    <property type="entry name" value="GYF"/>
</dbReference>
<dbReference type="Pfam" id="PF02213">
    <property type="entry name" value="GYF"/>
    <property type="match status" value="1"/>
</dbReference>
<dbReference type="Pfam" id="PF25980">
    <property type="entry name" value="NERD_plant"/>
    <property type="match status" value="1"/>
</dbReference>